<dbReference type="Pfam" id="PF13561">
    <property type="entry name" value="adh_short_C2"/>
    <property type="match status" value="1"/>
</dbReference>
<dbReference type="PRINTS" id="PR00080">
    <property type="entry name" value="SDRFAMILY"/>
</dbReference>
<dbReference type="SUPFAM" id="SSF51735">
    <property type="entry name" value="NAD(P)-binding Rossmann-fold domains"/>
    <property type="match status" value="1"/>
</dbReference>
<dbReference type="CDD" id="cd05233">
    <property type="entry name" value="SDR_c"/>
    <property type="match status" value="1"/>
</dbReference>
<dbReference type="InterPro" id="IPR002347">
    <property type="entry name" value="SDR_fam"/>
</dbReference>
<evidence type="ECO:0000256" key="2">
    <source>
        <dbReference type="ARBA" id="ARBA00023002"/>
    </source>
</evidence>
<dbReference type="InterPro" id="IPR036291">
    <property type="entry name" value="NAD(P)-bd_dom_sf"/>
</dbReference>
<dbReference type="PANTHER" id="PTHR43639:SF1">
    <property type="entry name" value="SHORT-CHAIN DEHYDROGENASE_REDUCTASE FAMILY PROTEIN"/>
    <property type="match status" value="1"/>
</dbReference>
<feature type="domain" description="Ketoreductase" evidence="3">
    <location>
        <begin position="6"/>
        <end position="185"/>
    </location>
</feature>
<comment type="caution">
    <text evidence="4">The sequence shown here is derived from an EMBL/GenBank/DDBJ whole genome shotgun (WGS) entry which is preliminary data.</text>
</comment>
<dbReference type="PRINTS" id="PR00081">
    <property type="entry name" value="GDHRDH"/>
</dbReference>
<evidence type="ECO:0000256" key="1">
    <source>
        <dbReference type="ARBA" id="ARBA00006484"/>
    </source>
</evidence>
<dbReference type="InterPro" id="IPR057326">
    <property type="entry name" value="KR_dom"/>
</dbReference>
<evidence type="ECO:0000313" key="5">
    <source>
        <dbReference type="Proteomes" id="UP000635565"/>
    </source>
</evidence>
<dbReference type="EMBL" id="BNJJ01000005">
    <property type="protein sequence ID" value="GHO84068.1"/>
    <property type="molecule type" value="Genomic_DNA"/>
</dbReference>
<dbReference type="SMART" id="SM00822">
    <property type="entry name" value="PKS_KR"/>
    <property type="match status" value="1"/>
</dbReference>
<dbReference type="RefSeq" id="WP_201361715.1">
    <property type="nucleotide sequence ID" value="NZ_BNJJ01000005.1"/>
</dbReference>
<keyword evidence="2" id="KW-0560">Oxidoreductase</keyword>
<dbReference type="Proteomes" id="UP000635565">
    <property type="component" value="Unassembled WGS sequence"/>
</dbReference>
<keyword evidence="5" id="KW-1185">Reference proteome</keyword>
<evidence type="ECO:0000259" key="3">
    <source>
        <dbReference type="SMART" id="SM00822"/>
    </source>
</evidence>
<organism evidence="4 5">
    <name type="scientific">Dictyobacter formicarum</name>
    <dbReference type="NCBI Taxonomy" id="2778368"/>
    <lineage>
        <taxon>Bacteria</taxon>
        <taxon>Bacillati</taxon>
        <taxon>Chloroflexota</taxon>
        <taxon>Ktedonobacteria</taxon>
        <taxon>Ktedonobacterales</taxon>
        <taxon>Dictyobacteraceae</taxon>
        <taxon>Dictyobacter</taxon>
    </lineage>
</organism>
<dbReference type="PANTHER" id="PTHR43639">
    <property type="entry name" value="OXIDOREDUCTASE, SHORT-CHAIN DEHYDROGENASE/REDUCTASE FAMILY (AFU_ORTHOLOGUE AFUA_5G02870)"/>
    <property type="match status" value="1"/>
</dbReference>
<name>A0ABQ3VEJ4_9CHLR</name>
<protein>
    <submittedName>
        <fullName evidence="4">Short-chain dehydrogenase</fullName>
    </submittedName>
</protein>
<proteinExistence type="inferred from homology"/>
<accession>A0ABQ3VEJ4</accession>
<comment type="similarity">
    <text evidence="1">Belongs to the short-chain dehydrogenases/reductases (SDR) family.</text>
</comment>
<evidence type="ECO:0000313" key="4">
    <source>
        <dbReference type="EMBL" id="GHO84068.1"/>
    </source>
</evidence>
<gene>
    <name evidence="4" type="ORF">KSZ_20740</name>
</gene>
<dbReference type="NCBIfam" id="NF005559">
    <property type="entry name" value="PRK07231.1"/>
    <property type="match status" value="1"/>
</dbReference>
<reference evidence="4 5" key="1">
    <citation type="journal article" date="2021" name="Int. J. Syst. Evol. Microbiol.">
        <title>Reticulibacter mediterranei gen. nov., sp. nov., within the new family Reticulibacteraceae fam. nov., and Ktedonospora formicarum gen. nov., sp. nov., Ktedonobacter robiniae sp. nov., Dictyobacter formicarum sp. nov. and Dictyobacter arantiisoli sp. nov., belonging to the class Ktedonobacteria.</title>
        <authorList>
            <person name="Yabe S."/>
            <person name="Zheng Y."/>
            <person name="Wang C.M."/>
            <person name="Sakai Y."/>
            <person name="Abe K."/>
            <person name="Yokota A."/>
            <person name="Donadio S."/>
            <person name="Cavaletti L."/>
            <person name="Monciardini P."/>
        </authorList>
    </citation>
    <scope>NUCLEOTIDE SEQUENCE [LARGE SCALE GENOMIC DNA]</scope>
    <source>
        <strain evidence="4 5">SOSP1-9</strain>
    </source>
</reference>
<dbReference type="Gene3D" id="3.40.50.720">
    <property type="entry name" value="NAD(P)-binding Rossmann-like Domain"/>
    <property type="match status" value="1"/>
</dbReference>
<sequence>MRLQGKTALVTGSTSGIGQAIAEAFAREGARVVVTGRNAQRGQGVADAIRANGGQATFVAADQASVADMRHLAKEATDVLGPIDILVNNAGIFPFAPTAQVDEATFDATIATNVKGPFYLTAALAPQMAERGRGKIINITTMAAHVGIPEMALYGATKAALTLLTKSWATEFGPNGVNVNAISPGPVRTPGTEGMGEGLDQLANTLPAKRVADASEIAAAAVYLASDEANFVHGATLPVDGGRIAI</sequence>